<feature type="transmembrane region" description="Helical" evidence="1">
    <location>
        <begin position="28"/>
        <end position="47"/>
    </location>
</feature>
<keyword evidence="1" id="KW-1133">Transmembrane helix</keyword>
<organism evidence="2 3">
    <name type="scientific">Acinetobacter pecorum</name>
    <dbReference type="NCBI Taxonomy" id="2762215"/>
    <lineage>
        <taxon>Bacteria</taxon>
        <taxon>Pseudomonadati</taxon>
        <taxon>Pseudomonadota</taxon>
        <taxon>Gammaproteobacteria</taxon>
        <taxon>Moraxellales</taxon>
        <taxon>Moraxellaceae</taxon>
        <taxon>Acinetobacter</taxon>
    </lineage>
</organism>
<evidence type="ECO:0000313" key="2">
    <source>
        <dbReference type="EMBL" id="MBD8008187.1"/>
    </source>
</evidence>
<keyword evidence="1" id="KW-0812">Transmembrane</keyword>
<dbReference type="EMBL" id="JACSPT010000002">
    <property type="protein sequence ID" value="MBD8008187.1"/>
    <property type="molecule type" value="Genomic_DNA"/>
</dbReference>
<reference evidence="2 3" key="1">
    <citation type="submission" date="2020-08" db="EMBL/GenBank/DDBJ databases">
        <title>A Genomic Blueprint of the Chicken Gut Microbiome.</title>
        <authorList>
            <person name="Gilroy R."/>
            <person name="Ravi A."/>
            <person name="Getino M."/>
            <person name="Pursley I."/>
            <person name="Horton D.L."/>
            <person name="Alikhan N.-F."/>
            <person name="Baker D."/>
            <person name="Gharbi K."/>
            <person name="Hall N."/>
            <person name="Watson M."/>
            <person name="Adriaenssens E.M."/>
            <person name="Foster-Nyarko E."/>
            <person name="Jarju S."/>
            <person name="Secka A."/>
            <person name="Antonio M."/>
            <person name="Oren A."/>
            <person name="Chaudhuri R."/>
            <person name="La Ragione R.M."/>
            <person name="Hildebrand F."/>
            <person name="Pallen M.J."/>
        </authorList>
    </citation>
    <scope>NUCLEOTIDE SEQUENCE [LARGE SCALE GENOMIC DNA]</scope>
    <source>
        <strain evidence="2 3">Sa1BUA6</strain>
    </source>
</reference>
<keyword evidence="1" id="KW-0472">Membrane</keyword>
<evidence type="ECO:0000256" key="1">
    <source>
        <dbReference type="SAM" id="Phobius"/>
    </source>
</evidence>
<name>A0ABR8VTT0_9GAMM</name>
<sequence length="82" mass="9260">MWHLQYFYNLSIVGLFSLILFDIQSVKLFSPTLIIFMFAAMFAGLYFKTKAQSAGARFEAVLCQSSPVLFPLSLVLLKTIAM</sequence>
<evidence type="ECO:0000313" key="3">
    <source>
        <dbReference type="Proteomes" id="UP000621930"/>
    </source>
</evidence>
<gene>
    <name evidence="2" type="ORF">H9629_02320</name>
</gene>
<dbReference type="RefSeq" id="WP_064101420.1">
    <property type="nucleotide sequence ID" value="NZ_JACSPT010000002.1"/>
</dbReference>
<feature type="transmembrane region" description="Helical" evidence="1">
    <location>
        <begin position="6"/>
        <end position="23"/>
    </location>
</feature>
<proteinExistence type="predicted"/>
<dbReference type="Proteomes" id="UP000621930">
    <property type="component" value="Unassembled WGS sequence"/>
</dbReference>
<accession>A0ABR8VTT0</accession>
<protein>
    <submittedName>
        <fullName evidence="2">Uncharacterized protein</fullName>
    </submittedName>
</protein>
<keyword evidence="3" id="KW-1185">Reference proteome</keyword>
<comment type="caution">
    <text evidence="2">The sequence shown here is derived from an EMBL/GenBank/DDBJ whole genome shotgun (WGS) entry which is preliminary data.</text>
</comment>